<evidence type="ECO:0000256" key="4">
    <source>
        <dbReference type="ARBA" id="ARBA00022737"/>
    </source>
</evidence>
<dbReference type="SUPFAM" id="SSF53706">
    <property type="entry name" value="Formate dehydrogenase/DMSO reductase, domains 1-3"/>
    <property type="match status" value="1"/>
</dbReference>
<dbReference type="Gene3D" id="2.40.40.20">
    <property type="match status" value="1"/>
</dbReference>
<dbReference type="Pfam" id="PF01568">
    <property type="entry name" value="Molydop_binding"/>
    <property type="match status" value="1"/>
</dbReference>
<evidence type="ECO:0000313" key="11">
    <source>
        <dbReference type="Proteomes" id="UP001242010"/>
    </source>
</evidence>
<dbReference type="InterPro" id="IPR006963">
    <property type="entry name" value="Mopterin_OxRdtase_4Fe-4S_dom"/>
</dbReference>
<dbReference type="PROSITE" id="PS51085">
    <property type="entry name" value="2FE2S_FER_2"/>
    <property type="match status" value="1"/>
</dbReference>
<dbReference type="Pfam" id="PF00384">
    <property type="entry name" value="Molybdopterin"/>
    <property type="match status" value="1"/>
</dbReference>
<dbReference type="PROSITE" id="PS00198">
    <property type="entry name" value="4FE4S_FER_1"/>
    <property type="match status" value="1"/>
</dbReference>
<feature type="domain" description="2Fe-2S ferredoxin-type" evidence="7">
    <location>
        <begin position="4"/>
        <end position="82"/>
    </location>
</feature>
<dbReference type="InterPro" id="IPR050123">
    <property type="entry name" value="Prok_molybdopt-oxidoreductase"/>
</dbReference>
<feature type="domain" description="4Fe-4S Mo/W bis-MGD-type" evidence="9">
    <location>
        <begin position="215"/>
        <end position="271"/>
    </location>
</feature>
<dbReference type="PIRSF" id="PIRSF036643">
    <property type="entry name" value="FDH_alpha"/>
    <property type="match status" value="1"/>
</dbReference>
<name>A0ABM8DP60_9BACT</name>
<keyword evidence="6" id="KW-0411">Iron-sulfur</keyword>
<dbReference type="Gene3D" id="3.30.70.20">
    <property type="match status" value="1"/>
</dbReference>
<gene>
    <name evidence="10" type="ORF">GETHOR_08350</name>
</gene>
<evidence type="ECO:0000256" key="2">
    <source>
        <dbReference type="ARBA" id="ARBA00022485"/>
    </source>
</evidence>
<dbReference type="EMBL" id="AP027079">
    <property type="protein sequence ID" value="BDU68734.1"/>
    <property type="molecule type" value="Genomic_DNA"/>
</dbReference>
<keyword evidence="4" id="KW-0677">Repeat</keyword>
<sequence length="891" mass="94875">MPGALIRLRVNGRDVAAASGTMLLEACRQNGIEIPTLCSDPRLKPASSCRLCEVEVAGRARPPCACATPVEDGMVVATHTPALEAFRRTMLERLAADLPAEDPARMAGKPFQKLLEAYGVAPLGRRRADRKQADHPYLDVDLSWCVACGRCVRICAEVQGQDIWTFMGRGADLGVSPGGAAGLMETACVSCGACADTCPTGAIEDGARLAQGLPDRWIRTICPYCGTGCEVDMGVKGGRITEARPVLSSPVSQGHLCVKGRYGFGFNDAPDRITEPMIRRNGVWEAATWEEALAAAAAALRQALSVGGPDAVGVLASSRATNEENYLAQKFARLALGTPHVDCCARVCHAPSAAGLGQTFGTGAATNGYADIERAALLMVVGANPTENHPIVGARIRQRVRAGVPLIVVDPRRTELAELATVHLAPRPGTNLPLLQAMAQVILGEGLADGAFLAARTEGIEAFAASVQAWTPERAADLCGIEAEDIRRAARLYATLRPAMAFHGLGLTEHRQGTDGVTALAHLALLTGNVGLPGSGVNPLRGQNNVQGSAQMGCEPSRLTGYQKLAEAREIHAQVWGAEPPQGPGLNALEMIDAAGEGRMKALLVIGYDPLLSHPNALETAENLNGLEALIVVDLFLTETARAFGTVFLPAASPFEKEGTYMNGERRVQRVRQVVPPRGGSRTDGTILSQLAERLGAGSHFRFPDAAAVWDEARRTWPAIAGISHARLDREGGVQWPCPTEGHPGTPVLHAEGFPRGERVRFRPLAWQPSPEAPDAEYPFLLNTGRNLFHFNAATMTRRTRLRELAAEDLLEIHPADAEGLALTEGDPVRVESRHGAFILRAHPTDRVRPGEPFATFHSAAAFVNRATGPGRDAVTGTPEYKVTAVRLQKG</sequence>
<protein>
    <submittedName>
        <fullName evidence="10">Formate dehydrogenase subunit alpha</fullName>
    </submittedName>
</protein>
<dbReference type="Pfam" id="PF00037">
    <property type="entry name" value="Fer4"/>
    <property type="match status" value="1"/>
</dbReference>
<dbReference type="Pfam" id="PF04879">
    <property type="entry name" value="Molybdop_Fe4S4"/>
    <property type="match status" value="1"/>
</dbReference>
<dbReference type="RefSeq" id="WP_286355371.1">
    <property type="nucleotide sequence ID" value="NZ_AP027079.1"/>
</dbReference>
<dbReference type="PANTHER" id="PTHR43105:SF10">
    <property type="entry name" value="NADH-QUINONE OXIDOREDUCTASE SUBUNIT G"/>
    <property type="match status" value="1"/>
</dbReference>
<feature type="domain" description="4Fe-4S ferredoxin-type" evidence="8">
    <location>
        <begin position="179"/>
        <end position="208"/>
    </location>
</feature>
<dbReference type="NCBIfam" id="TIGR01591">
    <property type="entry name" value="Fdh-alpha"/>
    <property type="match status" value="1"/>
</dbReference>
<dbReference type="Gene3D" id="3.40.228.10">
    <property type="entry name" value="Dimethylsulfoxide Reductase, domain 2"/>
    <property type="match status" value="1"/>
</dbReference>
<feature type="domain" description="4Fe-4S ferredoxin-type" evidence="8">
    <location>
        <begin position="136"/>
        <end position="166"/>
    </location>
</feature>
<dbReference type="CDD" id="cd00207">
    <property type="entry name" value="fer2"/>
    <property type="match status" value="1"/>
</dbReference>
<evidence type="ECO:0000259" key="7">
    <source>
        <dbReference type="PROSITE" id="PS51085"/>
    </source>
</evidence>
<dbReference type="CDD" id="cd00508">
    <property type="entry name" value="MopB_CT_Fdh-Nap-like"/>
    <property type="match status" value="1"/>
</dbReference>
<dbReference type="PROSITE" id="PS51669">
    <property type="entry name" value="4FE4S_MOW_BIS_MGD"/>
    <property type="match status" value="1"/>
</dbReference>
<dbReference type="Gene3D" id="3.40.50.740">
    <property type="match status" value="1"/>
</dbReference>
<evidence type="ECO:0000259" key="8">
    <source>
        <dbReference type="PROSITE" id="PS51379"/>
    </source>
</evidence>
<dbReference type="InterPro" id="IPR017900">
    <property type="entry name" value="4Fe4S_Fe_S_CS"/>
</dbReference>
<keyword evidence="5" id="KW-0408">Iron</keyword>
<evidence type="ECO:0000256" key="5">
    <source>
        <dbReference type="ARBA" id="ARBA00023004"/>
    </source>
</evidence>
<evidence type="ECO:0000256" key="1">
    <source>
        <dbReference type="ARBA" id="ARBA00007023"/>
    </source>
</evidence>
<evidence type="ECO:0000256" key="6">
    <source>
        <dbReference type="ARBA" id="ARBA00023014"/>
    </source>
</evidence>
<dbReference type="InterPro" id="IPR001041">
    <property type="entry name" value="2Fe-2S_ferredoxin-type"/>
</dbReference>
<dbReference type="SMART" id="SM00926">
    <property type="entry name" value="Molybdop_Fe4S4"/>
    <property type="match status" value="1"/>
</dbReference>
<keyword evidence="2" id="KW-0004">4Fe-4S</keyword>
<dbReference type="Gene3D" id="2.20.25.90">
    <property type="entry name" value="ADC-like domains"/>
    <property type="match status" value="1"/>
</dbReference>
<evidence type="ECO:0000259" key="9">
    <source>
        <dbReference type="PROSITE" id="PS51669"/>
    </source>
</evidence>
<dbReference type="InterPro" id="IPR036010">
    <property type="entry name" value="2Fe-2S_ferredoxin-like_sf"/>
</dbReference>
<reference evidence="11" key="1">
    <citation type="journal article" date="2023" name="Int. J. Syst. Evol. Microbiol.">
        <title>Mesoterricola silvestris gen. nov., sp. nov., Mesoterricola sediminis sp. nov., Geothrix oryzae sp. nov., Geothrix edaphica sp. nov., Geothrix rubra sp. nov., and Geothrix limicola sp. nov., six novel members of Acidobacteriota isolated from soils.</title>
        <authorList>
            <person name="Itoh H."/>
            <person name="Sugisawa Y."/>
            <person name="Mise K."/>
            <person name="Xu Z."/>
            <person name="Kuniyasu M."/>
            <person name="Ushijima N."/>
            <person name="Kawano K."/>
            <person name="Kobayashi E."/>
            <person name="Shiratori Y."/>
            <person name="Masuda Y."/>
            <person name="Senoo K."/>
        </authorList>
    </citation>
    <scope>NUCLEOTIDE SEQUENCE [LARGE SCALE GENOMIC DNA]</scope>
    <source>
        <strain evidence="11">Red222</strain>
    </source>
</reference>
<dbReference type="InterPro" id="IPR017896">
    <property type="entry name" value="4Fe4S_Fe-S-bd"/>
</dbReference>
<dbReference type="SUPFAM" id="SSF50692">
    <property type="entry name" value="ADC-like"/>
    <property type="match status" value="1"/>
</dbReference>
<dbReference type="SUPFAM" id="SSF54292">
    <property type="entry name" value="2Fe-2S ferredoxin-like"/>
    <property type="match status" value="1"/>
</dbReference>
<comment type="similarity">
    <text evidence="1">In the C-terminal section; belongs to the prokaryotic molybdopterin-containing oxidoreductase family.</text>
</comment>
<proteinExistence type="inferred from homology"/>
<dbReference type="InterPro" id="IPR009010">
    <property type="entry name" value="Asp_de-COase-like_dom_sf"/>
</dbReference>
<dbReference type="SUPFAM" id="SSF54862">
    <property type="entry name" value="4Fe-4S ferredoxins"/>
    <property type="match status" value="1"/>
</dbReference>
<keyword evidence="11" id="KW-1185">Reference proteome</keyword>
<evidence type="ECO:0000313" key="10">
    <source>
        <dbReference type="EMBL" id="BDU68734.1"/>
    </source>
</evidence>
<organism evidence="10 11">
    <name type="scientific">Geothrix oryzae</name>
    <dbReference type="NCBI Taxonomy" id="2927975"/>
    <lineage>
        <taxon>Bacteria</taxon>
        <taxon>Pseudomonadati</taxon>
        <taxon>Acidobacteriota</taxon>
        <taxon>Holophagae</taxon>
        <taxon>Holophagales</taxon>
        <taxon>Holophagaceae</taxon>
        <taxon>Geothrix</taxon>
    </lineage>
</organism>
<accession>A0ABM8DP60</accession>
<keyword evidence="3" id="KW-0479">Metal-binding</keyword>
<dbReference type="InterPro" id="IPR006657">
    <property type="entry name" value="MoPterin_dinucl-bd_dom"/>
</dbReference>
<dbReference type="InterPro" id="IPR006656">
    <property type="entry name" value="Mopterin_OxRdtase"/>
</dbReference>
<dbReference type="Pfam" id="PF13510">
    <property type="entry name" value="Fer2_4"/>
    <property type="match status" value="1"/>
</dbReference>
<dbReference type="Gene3D" id="3.10.20.740">
    <property type="match status" value="1"/>
</dbReference>
<evidence type="ECO:0000256" key="3">
    <source>
        <dbReference type="ARBA" id="ARBA00022723"/>
    </source>
</evidence>
<dbReference type="Proteomes" id="UP001242010">
    <property type="component" value="Chromosome"/>
</dbReference>
<dbReference type="InterPro" id="IPR006478">
    <property type="entry name" value="Formate_DH_asu"/>
</dbReference>
<dbReference type="PROSITE" id="PS51379">
    <property type="entry name" value="4FE4S_FER_2"/>
    <property type="match status" value="2"/>
</dbReference>
<dbReference type="PANTHER" id="PTHR43105">
    <property type="entry name" value="RESPIRATORY NITRATE REDUCTASE"/>
    <property type="match status" value="1"/>
</dbReference>